<proteinExistence type="predicted"/>
<dbReference type="Pfam" id="PF13744">
    <property type="entry name" value="HTH_37"/>
    <property type="match status" value="1"/>
</dbReference>
<name>A0A239MBR0_9ACTN</name>
<dbReference type="RefSeq" id="WP_089249169.1">
    <property type="nucleotide sequence ID" value="NZ_FZPH01000005.1"/>
</dbReference>
<dbReference type="EMBL" id="FZPH01000005">
    <property type="protein sequence ID" value="SNT39602.1"/>
    <property type="molecule type" value="Genomic_DNA"/>
</dbReference>
<dbReference type="SMART" id="SM00530">
    <property type="entry name" value="HTH_XRE"/>
    <property type="match status" value="1"/>
</dbReference>
<dbReference type="InterPro" id="IPR010982">
    <property type="entry name" value="Lambda_DNA-bd_dom_sf"/>
</dbReference>
<reference evidence="2 3" key="1">
    <citation type="submission" date="2017-06" db="EMBL/GenBank/DDBJ databases">
        <authorList>
            <person name="Kim H.J."/>
            <person name="Triplett B.A."/>
        </authorList>
    </citation>
    <scope>NUCLEOTIDE SEQUENCE [LARGE SCALE GENOMIC DNA]</scope>
    <source>
        <strain evidence="2 3">CGMCC 4.5593</strain>
    </source>
</reference>
<organism evidence="2 3">
    <name type="scientific">Asanoa hainanensis</name>
    <dbReference type="NCBI Taxonomy" id="560556"/>
    <lineage>
        <taxon>Bacteria</taxon>
        <taxon>Bacillati</taxon>
        <taxon>Actinomycetota</taxon>
        <taxon>Actinomycetes</taxon>
        <taxon>Micromonosporales</taxon>
        <taxon>Micromonosporaceae</taxon>
        <taxon>Asanoa</taxon>
    </lineage>
</organism>
<dbReference type="SUPFAM" id="SSF47413">
    <property type="entry name" value="lambda repressor-like DNA-binding domains"/>
    <property type="match status" value="1"/>
</dbReference>
<feature type="domain" description="HTH cro/C1-type" evidence="1">
    <location>
        <begin position="45"/>
        <end position="100"/>
    </location>
</feature>
<dbReference type="GO" id="GO:0003677">
    <property type="term" value="F:DNA binding"/>
    <property type="evidence" value="ECO:0007669"/>
    <property type="project" value="InterPro"/>
</dbReference>
<gene>
    <name evidence="2" type="ORF">SAMN05421812_105279</name>
</gene>
<protein>
    <submittedName>
        <fullName evidence="2">Helix-turn-helix domain-containing protein</fullName>
    </submittedName>
</protein>
<dbReference type="InterPro" id="IPR001387">
    <property type="entry name" value="Cro/C1-type_HTH"/>
</dbReference>
<evidence type="ECO:0000259" key="1">
    <source>
        <dbReference type="PROSITE" id="PS50943"/>
    </source>
</evidence>
<dbReference type="AlphaFoldDB" id="A0A239MBR0"/>
<keyword evidence="3" id="KW-1185">Reference proteome</keyword>
<sequence length="111" mass="12557">MDHLDDPQAVSWTDLKQELRLTDDERRQVVAAKDEFIAQARAYRLAEIRRRQHATQTDIAKAMGVTQARVSRIEKGELTRSEVDTLAAYVRALGGRLKIVAEFGDESYVLG</sequence>
<dbReference type="InterPro" id="IPR039554">
    <property type="entry name" value="HigA2-like_HTH"/>
</dbReference>
<dbReference type="PROSITE" id="PS50943">
    <property type="entry name" value="HTH_CROC1"/>
    <property type="match status" value="1"/>
</dbReference>
<dbReference type="CDD" id="cd00093">
    <property type="entry name" value="HTH_XRE"/>
    <property type="match status" value="1"/>
</dbReference>
<dbReference type="Proteomes" id="UP000198362">
    <property type="component" value="Unassembled WGS sequence"/>
</dbReference>
<dbReference type="Gene3D" id="1.10.260.40">
    <property type="entry name" value="lambda repressor-like DNA-binding domains"/>
    <property type="match status" value="1"/>
</dbReference>
<evidence type="ECO:0000313" key="3">
    <source>
        <dbReference type="Proteomes" id="UP000198362"/>
    </source>
</evidence>
<dbReference type="OrthoDB" id="4640255at2"/>
<accession>A0A239MBR0</accession>
<evidence type="ECO:0000313" key="2">
    <source>
        <dbReference type="EMBL" id="SNT39602.1"/>
    </source>
</evidence>